<feature type="region of interest" description="Disordered" evidence="1">
    <location>
        <begin position="78"/>
        <end position="103"/>
    </location>
</feature>
<dbReference type="Proteomes" id="UP001283361">
    <property type="component" value="Unassembled WGS sequence"/>
</dbReference>
<evidence type="ECO:0000313" key="2">
    <source>
        <dbReference type="EMBL" id="KAK3766896.1"/>
    </source>
</evidence>
<reference evidence="2" key="1">
    <citation type="journal article" date="2023" name="G3 (Bethesda)">
        <title>A reference genome for the long-term kleptoplast-retaining sea slug Elysia crispata morphotype clarki.</title>
        <authorList>
            <person name="Eastman K.E."/>
            <person name="Pendleton A.L."/>
            <person name="Shaikh M.A."/>
            <person name="Suttiyut T."/>
            <person name="Ogas R."/>
            <person name="Tomko P."/>
            <person name="Gavelis G."/>
            <person name="Widhalm J.R."/>
            <person name="Wisecaver J.H."/>
        </authorList>
    </citation>
    <scope>NUCLEOTIDE SEQUENCE</scope>
    <source>
        <strain evidence="2">ECLA1</strain>
    </source>
</reference>
<organism evidence="2 3">
    <name type="scientific">Elysia crispata</name>
    <name type="common">lettuce slug</name>
    <dbReference type="NCBI Taxonomy" id="231223"/>
    <lineage>
        <taxon>Eukaryota</taxon>
        <taxon>Metazoa</taxon>
        <taxon>Spiralia</taxon>
        <taxon>Lophotrochozoa</taxon>
        <taxon>Mollusca</taxon>
        <taxon>Gastropoda</taxon>
        <taxon>Heterobranchia</taxon>
        <taxon>Euthyneura</taxon>
        <taxon>Panpulmonata</taxon>
        <taxon>Sacoglossa</taxon>
        <taxon>Placobranchoidea</taxon>
        <taxon>Plakobranchidae</taxon>
        <taxon>Elysia</taxon>
    </lineage>
</organism>
<keyword evidence="3" id="KW-1185">Reference proteome</keyword>
<evidence type="ECO:0000256" key="1">
    <source>
        <dbReference type="SAM" id="MobiDB-lite"/>
    </source>
</evidence>
<dbReference type="AlphaFoldDB" id="A0AAE0ZDH1"/>
<evidence type="ECO:0000313" key="3">
    <source>
        <dbReference type="Proteomes" id="UP001283361"/>
    </source>
</evidence>
<protein>
    <submittedName>
        <fullName evidence="2">Uncharacterized protein</fullName>
    </submittedName>
</protein>
<proteinExistence type="predicted"/>
<name>A0AAE0ZDH1_9GAST</name>
<sequence length="141" mass="15278">MDSPNPIQDAQSVELISCSTLGITQFLCGSRKGPTPGARSGDGSRCRVGHKGMNRIRSICTYIQMMRPHWNQQTIEATFGAGRGKEEDDDDDDDAEVRSSAEIDLPGSTSSLYRAVLGFWSVPGEYLNLIAGSLKEQGRPG</sequence>
<gene>
    <name evidence="2" type="ORF">RRG08_040419</name>
</gene>
<accession>A0AAE0ZDH1</accession>
<dbReference type="EMBL" id="JAWDGP010004190">
    <property type="protein sequence ID" value="KAK3766896.1"/>
    <property type="molecule type" value="Genomic_DNA"/>
</dbReference>
<comment type="caution">
    <text evidence="2">The sequence shown here is derived from an EMBL/GenBank/DDBJ whole genome shotgun (WGS) entry which is preliminary data.</text>
</comment>